<feature type="domain" description="PA" evidence="19">
    <location>
        <begin position="196"/>
        <end position="282"/>
    </location>
</feature>
<dbReference type="KEGG" id="aten:116292985"/>
<dbReference type="InterPro" id="IPR036757">
    <property type="entry name" value="TFR-like_dimer_dom_sf"/>
</dbReference>
<dbReference type="GO" id="GO:0046872">
    <property type="term" value="F:metal ion binding"/>
    <property type="evidence" value="ECO:0007669"/>
    <property type="project" value="UniProtKB-KW"/>
</dbReference>
<evidence type="ECO:0000256" key="1">
    <source>
        <dbReference type="ARBA" id="ARBA00001947"/>
    </source>
</evidence>
<dbReference type="RefSeq" id="XP_031556214.1">
    <property type="nucleotide sequence ID" value="XM_031700354.1"/>
</dbReference>
<dbReference type="Proteomes" id="UP000515163">
    <property type="component" value="Unplaced"/>
</dbReference>
<keyword evidence="13 18" id="KW-0472">Membrane</keyword>
<evidence type="ECO:0000256" key="14">
    <source>
        <dbReference type="ARBA" id="ARBA00023180"/>
    </source>
</evidence>
<evidence type="ECO:0000256" key="18">
    <source>
        <dbReference type="SAM" id="Phobius"/>
    </source>
</evidence>
<dbReference type="GO" id="GO:0006508">
    <property type="term" value="P:proteolysis"/>
    <property type="evidence" value="ECO:0007669"/>
    <property type="project" value="UniProtKB-KW"/>
</dbReference>
<evidence type="ECO:0000256" key="6">
    <source>
        <dbReference type="ARBA" id="ARBA00022692"/>
    </source>
</evidence>
<organism evidence="22 23">
    <name type="scientific">Actinia tenebrosa</name>
    <name type="common">Australian red waratah sea anemone</name>
    <dbReference type="NCBI Taxonomy" id="6105"/>
    <lineage>
        <taxon>Eukaryota</taxon>
        <taxon>Metazoa</taxon>
        <taxon>Cnidaria</taxon>
        <taxon>Anthozoa</taxon>
        <taxon>Hexacorallia</taxon>
        <taxon>Actiniaria</taxon>
        <taxon>Actiniidae</taxon>
        <taxon>Actinia</taxon>
    </lineage>
</organism>
<keyword evidence="22" id="KW-1185">Reference proteome</keyword>
<keyword evidence="12" id="KW-0482">Metalloprotease</keyword>
<dbReference type="FunFam" id="3.40.630.10:FF:000009">
    <property type="entry name" value="N-acetylated-alpha-linked acidic dipeptidase 2"/>
    <property type="match status" value="1"/>
</dbReference>
<protein>
    <recommendedName>
        <fullName evidence="16">glutamate carboxypeptidase II</fullName>
        <ecNumber evidence="16">3.4.17.21</ecNumber>
    </recommendedName>
</protein>
<dbReference type="CDD" id="cd08022">
    <property type="entry name" value="M28_PSMA_like"/>
    <property type="match status" value="1"/>
</dbReference>
<dbReference type="EC" id="3.4.17.21" evidence="16"/>
<reference evidence="23" key="1">
    <citation type="submission" date="2025-08" db="UniProtKB">
        <authorList>
            <consortium name="RefSeq"/>
        </authorList>
    </citation>
    <scope>IDENTIFICATION</scope>
    <source>
        <tissue evidence="23">Tentacle</tissue>
    </source>
</reference>
<evidence type="ECO:0000256" key="2">
    <source>
        <dbReference type="ARBA" id="ARBA00004606"/>
    </source>
</evidence>
<proteinExistence type="inferred from homology"/>
<evidence type="ECO:0000256" key="13">
    <source>
        <dbReference type="ARBA" id="ARBA00023136"/>
    </source>
</evidence>
<dbReference type="InterPro" id="IPR046450">
    <property type="entry name" value="PA_dom_sf"/>
</dbReference>
<comment type="subcellular location">
    <subcellularLocation>
        <location evidence="2">Membrane</location>
        <topology evidence="2">Single-pass type II membrane protein</topology>
    </subcellularLocation>
</comment>
<comment type="similarity">
    <text evidence="3">Belongs to the peptidase M28 family. M28B subfamily.</text>
</comment>
<dbReference type="GO" id="GO:0016020">
    <property type="term" value="C:membrane"/>
    <property type="evidence" value="ECO:0007669"/>
    <property type="project" value="UniProtKB-SubCell"/>
</dbReference>
<keyword evidence="5" id="KW-0645">Protease</keyword>
<evidence type="ECO:0000313" key="22">
    <source>
        <dbReference type="Proteomes" id="UP000515163"/>
    </source>
</evidence>
<feature type="region of interest" description="Disordered" evidence="17">
    <location>
        <begin position="1"/>
        <end position="22"/>
    </location>
</feature>
<keyword evidence="14" id="KW-0325">Glycoprotein</keyword>
<evidence type="ECO:0000256" key="11">
    <source>
        <dbReference type="ARBA" id="ARBA00022989"/>
    </source>
</evidence>
<dbReference type="Gene3D" id="3.40.630.10">
    <property type="entry name" value="Zn peptidases"/>
    <property type="match status" value="1"/>
</dbReference>
<evidence type="ECO:0000256" key="15">
    <source>
        <dbReference type="ARBA" id="ARBA00052003"/>
    </source>
</evidence>
<keyword evidence="8" id="KW-0378">Hydrolase</keyword>
<dbReference type="CDD" id="cd02121">
    <property type="entry name" value="PA_GCPII_like"/>
    <property type="match status" value="1"/>
</dbReference>
<feature type="domain" description="Peptidase M28" evidence="21">
    <location>
        <begin position="376"/>
        <end position="580"/>
    </location>
</feature>
<keyword evidence="4" id="KW-0121">Carboxypeptidase</keyword>
<keyword evidence="11 18" id="KW-1133">Transmembrane helix</keyword>
<dbReference type="InterPro" id="IPR003137">
    <property type="entry name" value="PA_domain"/>
</dbReference>
<feature type="domain" description="Transferrin receptor-like dimerisation" evidence="20">
    <location>
        <begin position="641"/>
        <end position="756"/>
    </location>
</feature>
<comment type="catalytic activity">
    <reaction evidence="15">
        <text>Release of an unsubstituted, C-terminal glutamyl residue, typically from Ac-Asp-Glu or folylpoly-gamma-glutamates.</text>
        <dbReference type="EC" id="3.4.17.21"/>
    </reaction>
</comment>
<keyword evidence="9" id="KW-0862">Zinc</keyword>
<dbReference type="Gene3D" id="1.20.930.40">
    <property type="entry name" value="Transferrin receptor-like, dimerisation domain"/>
    <property type="match status" value="1"/>
</dbReference>
<evidence type="ECO:0000256" key="4">
    <source>
        <dbReference type="ARBA" id="ARBA00022645"/>
    </source>
</evidence>
<dbReference type="GeneID" id="116292985"/>
<accession>A0A6P8HIJ9</accession>
<evidence type="ECO:0000256" key="8">
    <source>
        <dbReference type="ARBA" id="ARBA00022801"/>
    </source>
</evidence>
<dbReference type="PANTHER" id="PTHR10404:SF46">
    <property type="entry name" value="VACUOLAR PROTEIN SORTING-ASSOCIATED PROTEIN 70"/>
    <property type="match status" value="1"/>
</dbReference>
<name>A0A6P8HIJ9_ACTTE</name>
<dbReference type="InterPro" id="IPR007484">
    <property type="entry name" value="Peptidase_M28"/>
</dbReference>
<dbReference type="SUPFAM" id="SSF53187">
    <property type="entry name" value="Zn-dependent exopeptidases"/>
    <property type="match status" value="1"/>
</dbReference>
<evidence type="ECO:0000256" key="17">
    <source>
        <dbReference type="SAM" id="MobiDB-lite"/>
    </source>
</evidence>
<evidence type="ECO:0000259" key="20">
    <source>
        <dbReference type="Pfam" id="PF04253"/>
    </source>
</evidence>
<dbReference type="SUPFAM" id="SSF47672">
    <property type="entry name" value="Transferrin receptor-like dimerisation domain"/>
    <property type="match status" value="1"/>
</dbReference>
<feature type="transmembrane region" description="Helical" evidence="18">
    <location>
        <begin position="28"/>
        <end position="53"/>
    </location>
</feature>
<dbReference type="FunFam" id="1.20.930.40:FF:000001">
    <property type="entry name" value="N-acetylated-alpha-linked acidic dipeptidase 2"/>
    <property type="match status" value="1"/>
</dbReference>
<keyword evidence="6 18" id="KW-0812">Transmembrane</keyword>
<dbReference type="PANTHER" id="PTHR10404">
    <property type="entry name" value="N-ACETYLATED-ALPHA-LINKED ACIDIC DIPEPTIDASE"/>
    <property type="match status" value="1"/>
</dbReference>
<evidence type="ECO:0000259" key="21">
    <source>
        <dbReference type="Pfam" id="PF04389"/>
    </source>
</evidence>
<dbReference type="GO" id="GO:0004181">
    <property type="term" value="F:metallocarboxypeptidase activity"/>
    <property type="evidence" value="ECO:0007669"/>
    <property type="project" value="UniProtKB-EC"/>
</dbReference>
<dbReference type="Gene3D" id="3.50.30.30">
    <property type="match status" value="1"/>
</dbReference>
<dbReference type="OrthoDB" id="5841748at2759"/>
<keyword evidence="7" id="KW-0479">Metal-binding</keyword>
<sequence length="760" mass="85239">MELQHGEDSLSEPSFAPKRKTSPRFSKCNAMLTVKIVIIVLLIVVSFMAGYLVRRAIHQDKNNANADRECQYKSPKTLDETPLQEMLSNLSPKSIETTLRYFTSKPHIAASSRNTELANNISSTWKSYGFDTVKTVKYNVLLSFPTKNKTNAAFILDDKGGVKFETAQKEDIVDPSCDSPDATPPFSAYSPTGQETGEIVYANYGSRDDFEYLRSKNINCTDKIVLVRYGQVFRGDKVTNAANGGAKAVLIFNDPKDFAPVPDKDLYPDGWWLPRSGVQRGSVLLGTGDPLTPRYPAKEGVYRSKTAEIALPKIPAHPISARDAERFLSLMRGPAAPDSWQGGINVTYKLGPGFKIANWSVKVVTNNDHVRKDIVNVIAVIKGREEPDRLVLLGNHRDAWVFGGIDPSSGSSCMMELSKVLSQKVKKGWRPRRSIVLASWGGEEYGLLGSTEWVEDNIHTLYYRAVAYLNVDSPVRGNYTLLSWSSPLLHNVLYAAAKKTPDPVDKDRFVYDSWLERSPSPSGKTPRINPLGSGSDYAPFFLRTGVPSFDLRYMFNTREMYNVTTYPTYHSLFDTFNYVKKFVDPFFHTHLAVTKMWLTSVYLLAESPIIPFSLGDYVSVINGSVLKLKKDYGKQLDNQSISLEYLFKAVDKFSRGVKYMQTKIDNTQTNDTDALRTINDRLMGLEKTFLNPEGLPERPLYWHSIFAPSIFNSYASATFPGLSDALQLASRTGEWELVKTQLSHVIVAIEWAAQFMESTI</sequence>
<evidence type="ECO:0000256" key="16">
    <source>
        <dbReference type="ARBA" id="ARBA00066561"/>
    </source>
</evidence>
<evidence type="ECO:0000256" key="5">
    <source>
        <dbReference type="ARBA" id="ARBA00022670"/>
    </source>
</evidence>
<evidence type="ECO:0000256" key="3">
    <source>
        <dbReference type="ARBA" id="ARBA00005634"/>
    </source>
</evidence>
<evidence type="ECO:0000256" key="9">
    <source>
        <dbReference type="ARBA" id="ARBA00022833"/>
    </source>
</evidence>
<comment type="cofactor">
    <cofactor evidence="1">
        <name>Zn(2+)</name>
        <dbReference type="ChEBI" id="CHEBI:29105"/>
    </cofactor>
</comment>
<dbReference type="Pfam" id="PF04389">
    <property type="entry name" value="Peptidase_M28"/>
    <property type="match status" value="1"/>
</dbReference>
<dbReference type="InterPro" id="IPR007365">
    <property type="entry name" value="TFR-like_dimer_dom"/>
</dbReference>
<dbReference type="InParanoid" id="A0A6P8HIJ9"/>
<evidence type="ECO:0000313" key="23">
    <source>
        <dbReference type="RefSeq" id="XP_031556214.1"/>
    </source>
</evidence>
<evidence type="ECO:0000256" key="10">
    <source>
        <dbReference type="ARBA" id="ARBA00022968"/>
    </source>
</evidence>
<dbReference type="Pfam" id="PF02225">
    <property type="entry name" value="PA"/>
    <property type="match status" value="1"/>
</dbReference>
<gene>
    <name evidence="23" type="primary">LOC116292985</name>
</gene>
<evidence type="ECO:0000256" key="7">
    <source>
        <dbReference type="ARBA" id="ARBA00022723"/>
    </source>
</evidence>
<dbReference type="Pfam" id="PF04253">
    <property type="entry name" value="TFR_dimer"/>
    <property type="match status" value="1"/>
</dbReference>
<dbReference type="InterPro" id="IPR039373">
    <property type="entry name" value="Peptidase_M28B"/>
</dbReference>
<dbReference type="FunFam" id="3.50.30.30:FF:000045">
    <property type="entry name" value="Predicted protein"/>
    <property type="match status" value="1"/>
</dbReference>
<keyword evidence="10" id="KW-0735">Signal-anchor</keyword>
<dbReference type="AlphaFoldDB" id="A0A6P8HIJ9"/>
<dbReference type="SUPFAM" id="SSF52025">
    <property type="entry name" value="PA domain"/>
    <property type="match status" value="1"/>
</dbReference>
<evidence type="ECO:0000259" key="19">
    <source>
        <dbReference type="Pfam" id="PF02225"/>
    </source>
</evidence>
<evidence type="ECO:0000256" key="12">
    <source>
        <dbReference type="ARBA" id="ARBA00023049"/>
    </source>
</evidence>